<keyword evidence="3" id="KW-1185">Reference proteome</keyword>
<organism evidence="2 3">
    <name type="scientific">Durusdinium trenchii</name>
    <dbReference type="NCBI Taxonomy" id="1381693"/>
    <lineage>
        <taxon>Eukaryota</taxon>
        <taxon>Sar</taxon>
        <taxon>Alveolata</taxon>
        <taxon>Dinophyceae</taxon>
        <taxon>Suessiales</taxon>
        <taxon>Symbiodiniaceae</taxon>
        <taxon>Durusdinium</taxon>
    </lineage>
</organism>
<evidence type="ECO:0000313" key="3">
    <source>
        <dbReference type="Proteomes" id="UP001642484"/>
    </source>
</evidence>
<evidence type="ECO:0000313" key="2">
    <source>
        <dbReference type="EMBL" id="CAK9097118.1"/>
    </source>
</evidence>
<feature type="region of interest" description="Disordered" evidence="1">
    <location>
        <begin position="221"/>
        <end position="245"/>
    </location>
</feature>
<feature type="region of interest" description="Disordered" evidence="1">
    <location>
        <begin position="374"/>
        <end position="410"/>
    </location>
</feature>
<protein>
    <submittedName>
        <fullName evidence="2">Uncharacterized protein</fullName>
    </submittedName>
</protein>
<sequence length="424" mass="47225">MGVSSSELGGEPPSDAPLCVESFSGERRLLPLLRSWAVGSCVWSDRTWTYTRMGGFTLEAFQFKAYGAVDRRWARVEVKAPSRQGITVYLLGETKEVDAPWAFSAGAPRLDHDSWNDVCETLPEYEAGASYRWPRYPAKTIQRRHHTGTSASNPVHPSFDWARWCRVPPGGSLRFEGQGGKVDLFVRLFDDAEHGPEPETDVSPSAAEAWFLRCSPRRKGPGKVRNNIQERCGPPAMRQSDAGLRGAGKCQDHQALLAPPEDGWLASESGWATHAACSSTWLRRRAENGSSLFYCLPLKSSWAYLPGRGLVPVDSCLNVLSCMRDAQTTWRQCFQSWKEHVVAVGAWRKRLRVITGEAQESRSEHFELRTAFRKPSLKRSASTSSTPKKVSFASTDEDVESPSAPESVEKRAVCRWSSGCEDDH</sequence>
<comment type="caution">
    <text evidence="2">The sequence shown here is derived from an EMBL/GenBank/DDBJ whole genome shotgun (WGS) entry which is preliminary data.</text>
</comment>
<dbReference type="EMBL" id="CAXAMN010025694">
    <property type="protein sequence ID" value="CAK9097118.1"/>
    <property type="molecule type" value="Genomic_DNA"/>
</dbReference>
<reference evidence="2 3" key="1">
    <citation type="submission" date="2024-02" db="EMBL/GenBank/DDBJ databases">
        <authorList>
            <person name="Chen Y."/>
            <person name="Shah S."/>
            <person name="Dougan E. K."/>
            <person name="Thang M."/>
            <person name="Chan C."/>
        </authorList>
    </citation>
    <scope>NUCLEOTIDE SEQUENCE [LARGE SCALE GENOMIC DNA]</scope>
</reference>
<feature type="compositionally biased region" description="Polar residues" evidence="1">
    <location>
        <begin position="379"/>
        <end position="394"/>
    </location>
</feature>
<gene>
    <name evidence="2" type="ORF">CCMP2556_LOCUS46135</name>
</gene>
<proteinExistence type="predicted"/>
<accession>A0ABP0RBK4</accession>
<dbReference type="Proteomes" id="UP001642484">
    <property type="component" value="Unassembled WGS sequence"/>
</dbReference>
<evidence type="ECO:0000256" key="1">
    <source>
        <dbReference type="SAM" id="MobiDB-lite"/>
    </source>
</evidence>
<name>A0ABP0RBK4_9DINO</name>